<feature type="transmembrane region" description="Helical" evidence="8">
    <location>
        <begin position="364"/>
        <end position="387"/>
    </location>
</feature>
<dbReference type="RefSeq" id="WP_377248990.1">
    <property type="nucleotide sequence ID" value="NZ_JBHLXP010000011.1"/>
</dbReference>
<keyword evidence="8" id="KW-0769">Symport</keyword>
<feature type="transmembrane region" description="Helical" evidence="8">
    <location>
        <begin position="169"/>
        <end position="192"/>
    </location>
</feature>
<evidence type="ECO:0000313" key="9">
    <source>
        <dbReference type="EMBL" id="MFC0050766.1"/>
    </source>
</evidence>
<evidence type="ECO:0000256" key="2">
    <source>
        <dbReference type="ARBA" id="ARBA00009261"/>
    </source>
</evidence>
<dbReference type="PANTHER" id="PTHR30330:SF3">
    <property type="entry name" value="TRANSCRIPTIONAL REGULATOR, LRP FAMILY"/>
    <property type="match status" value="1"/>
</dbReference>
<keyword evidence="6 8" id="KW-1133">Transmembrane helix</keyword>
<feature type="transmembrane region" description="Helical" evidence="8">
    <location>
        <begin position="233"/>
        <end position="253"/>
    </location>
</feature>
<sequence>MSSDFSFQQAFEAFSSALASVVFYSFNVDGVAIPVTVLWLITGAIVFTFYLRFINIRGFTHAIRVVRGKYADPAAKGEITQFQALSAALSGTVGTGNIAGVAVAITLGGPGATFWMIVAGFLGMTTKFVECTLAVKYRQILPDGTVAGGPMYYIKAALEKYGLPRLGKVLAGFFALACVFGSAGFVHVNQGFSQVKTVTGFDNAWLFGFIYALLVGLVIIGGIKGIARVTEKLVPAMCAIYLVGALTVIGLNYTEIPAALWTILKGAFAPEAAYGGMIGVIIQGFRRAAYSNEAGIGSSPIAHAAARTNDPVSEGFVGLLEPFIDTVVICTISAVLIVITGAYLQTGLDGVQISSYAFATAFDWFPMVLMVALLLFGYSTVVSWAYYGQKGWGFLFGETKHSIRLYKVLICSVVAIGAVPNVLAVFDFIDSMIFLMAVPNILALYLLLPEVRQDLQVYLRKIAANKTAAVKTEAQAA</sequence>
<proteinExistence type="inferred from homology"/>
<dbReference type="EMBL" id="JBHLXP010000011">
    <property type="protein sequence ID" value="MFC0050766.1"/>
    <property type="molecule type" value="Genomic_DNA"/>
</dbReference>
<feature type="transmembrane region" description="Helical" evidence="8">
    <location>
        <begin position="432"/>
        <end position="451"/>
    </location>
</feature>
<keyword evidence="3 8" id="KW-0813">Transport</keyword>
<dbReference type="PRINTS" id="PR00175">
    <property type="entry name" value="NAALASMPORT"/>
</dbReference>
<keyword evidence="5 8" id="KW-0812">Transmembrane</keyword>
<evidence type="ECO:0000256" key="6">
    <source>
        <dbReference type="ARBA" id="ARBA00022989"/>
    </source>
</evidence>
<dbReference type="Proteomes" id="UP001589813">
    <property type="component" value="Unassembled WGS sequence"/>
</dbReference>
<gene>
    <name evidence="9" type="ORF">ACFFJP_20985</name>
</gene>
<evidence type="ECO:0000256" key="3">
    <source>
        <dbReference type="ARBA" id="ARBA00022448"/>
    </source>
</evidence>
<name>A0ABV6BIR6_9GAMM</name>
<evidence type="ECO:0000256" key="5">
    <source>
        <dbReference type="ARBA" id="ARBA00022692"/>
    </source>
</evidence>
<feature type="transmembrane region" description="Helical" evidence="8">
    <location>
        <begin position="204"/>
        <end position="226"/>
    </location>
</feature>
<dbReference type="Gene3D" id="1.20.1740.10">
    <property type="entry name" value="Amino acid/polyamine transporter I"/>
    <property type="match status" value="1"/>
</dbReference>
<dbReference type="InterPro" id="IPR001463">
    <property type="entry name" value="Na/Ala_symport"/>
</dbReference>
<reference evidence="9 10" key="1">
    <citation type="submission" date="2024-09" db="EMBL/GenBank/DDBJ databases">
        <authorList>
            <person name="Sun Q."/>
            <person name="Mori K."/>
        </authorList>
    </citation>
    <scope>NUCLEOTIDE SEQUENCE [LARGE SCALE GENOMIC DNA]</scope>
    <source>
        <strain evidence="9 10">KCTC 23315</strain>
    </source>
</reference>
<comment type="caution">
    <text evidence="9">The sequence shown here is derived from an EMBL/GenBank/DDBJ whole genome shotgun (WGS) entry which is preliminary data.</text>
</comment>
<evidence type="ECO:0000313" key="10">
    <source>
        <dbReference type="Proteomes" id="UP001589813"/>
    </source>
</evidence>
<dbReference type="Pfam" id="PF01235">
    <property type="entry name" value="Na_Ala_symp"/>
    <property type="match status" value="1"/>
</dbReference>
<feature type="transmembrane region" description="Helical" evidence="8">
    <location>
        <begin position="259"/>
        <end position="282"/>
    </location>
</feature>
<evidence type="ECO:0000256" key="4">
    <source>
        <dbReference type="ARBA" id="ARBA00022475"/>
    </source>
</evidence>
<keyword evidence="10" id="KW-1185">Reference proteome</keyword>
<comment type="subcellular location">
    <subcellularLocation>
        <location evidence="8">Cell inner membrane</location>
        <topology evidence="8">Multi-pass membrane protein</topology>
    </subcellularLocation>
    <subcellularLocation>
        <location evidence="1">Cell membrane</location>
        <topology evidence="1">Multi-pass membrane protein</topology>
    </subcellularLocation>
</comment>
<evidence type="ECO:0000256" key="1">
    <source>
        <dbReference type="ARBA" id="ARBA00004651"/>
    </source>
</evidence>
<organism evidence="9 10">
    <name type="scientific">Rheinheimera tilapiae</name>
    <dbReference type="NCBI Taxonomy" id="875043"/>
    <lineage>
        <taxon>Bacteria</taxon>
        <taxon>Pseudomonadati</taxon>
        <taxon>Pseudomonadota</taxon>
        <taxon>Gammaproteobacteria</taxon>
        <taxon>Chromatiales</taxon>
        <taxon>Chromatiaceae</taxon>
        <taxon>Rheinheimera</taxon>
    </lineage>
</organism>
<evidence type="ECO:0000256" key="8">
    <source>
        <dbReference type="RuleBase" id="RU363064"/>
    </source>
</evidence>
<feature type="transmembrane region" description="Helical" evidence="8">
    <location>
        <begin position="323"/>
        <end position="344"/>
    </location>
</feature>
<keyword evidence="4" id="KW-1003">Cell membrane</keyword>
<protein>
    <submittedName>
        <fullName evidence="9">Alanine/glycine:cation symporter family protein</fullName>
    </submittedName>
</protein>
<keyword evidence="8" id="KW-0997">Cell inner membrane</keyword>
<dbReference type="NCBIfam" id="TIGR00835">
    <property type="entry name" value="agcS"/>
    <property type="match status" value="1"/>
</dbReference>
<accession>A0ABV6BIR6</accession>
<dbReference type="PANTHER" id="PTHR30330">
    <property type="entry name" value="AGSS FAMILY TRANSPORTER, SODIUM-ALANINE"/>
    <property type="match status" value="1"/>
</dbReference>
<feature type="transmembrane region" description="Helical" evidence="8">
    <location>
        <begin position="408"/>
        <end position="426"/>
    </location>
</feature>
<evidence type="ECO:0000256" key="7">
    <source>
        <dbReference type="ARBA" id="ARBA00023136"/>
    </source>
</evidence>
<feature type="transmembrane region" description="Helical" evidence="8">
    <location>
        <begin position="31"/>
        <end position="51"/>
    </location>
</feature>
<comment type="similarity">
    <text evidence="2 8">Belongs to the alanine or glycine:cation symporter (AGCS) (TC 2.A.25) family.</text>
</comment>
<keyword evidence="7 8" id="KW-0472">Membrane</keyword>